<proteinExistence type="predicted"/>
<dbReference type="PANTHER" id="PTHR35694">
    <property type="entry name" value="DENEDDYLASE"/>
    <property type="match status" value="1"/>
</dbReference>
<protein>
    <submittedName>
        <fullName evidence="1">Uncharacterized protein</fullName>
    </submittedName>
</protein>
<dbReference type="PANTHER" id="PTHR35694:SF1">
    <property type="entry name" value="DENEDDYLASE"/>
    <property type="match status" value="1"/>
</dbReference>
<dbReference type="AlphaFoldDB" id="A0AAD6F1F9"/>
<dbReference type="EMBL" id="JAMRDG010000001">
    <property type="protein sequence ID" value="KAJ3708924.1"/>
    <property type="molecule type" value="Genomic_DNA"/>
</dbReference>
<sequence>MLSYSSSLFSPLSFKPFKPPSLHSPSLHLFFSLPLRRRLRHRHVRLFCLASSDNSRIESVLFPTITDPASTRLPAVRTYESDLAVLSITGSAGANQAVAAAAADGGAAAKEHLSSGTEAMVIETVFPGGTSDGSSTVSTKLFLPAKKVKEKAKKLRKGRGSDTMPGSKNILPMTFRQVVLDQLWSFNLAILAPGSERNMDFTAPREGEVEFTVSSSDEKFLSSLSEAVCTFMIENIRGMDNKNSRLKSSSHDFSISIHTIEEEDIMNYVMNQSEILNSVVEGKPSKSFLWEPPCYRMLERISSRELVDRMHNFFPAYRLQVMFDAFQELKLEGWHEVAENRWEVLLTHFQMMELANILDIYYEDQYTLPTKKLFCRPLSAPVNATRNSGSSLKVLLATTTGFFVIGLLGLGAQVFGAHLSKPKVHSQESFDICTPEKNSGFIYATNIDLLEESCKSVVKKIKEALGSSGDIMFDTNMGAWIGAVPNYLRGTNPVNHDVGTYTAEEISNGPSDLGKKEPEIEDAAQDIASFQVVLSEGGEIVGFQPTSRVAVSIWASHPLAKELYKGRKLTPGILEPNLKIPRPEKVVLIELLMSTNPDSFFALARPIREPCELMLVKG</sequence>
<reference evidence="1 2" key="1">
    <citation type="journal article" date="2022" name="Cell">
        <title>Repeat-based holocentromeres influence genome architecture and karyotype evolution.</title>
        <authorList>
            <person name="Hofstatter P.G."/>
            <person name="Thangavel G."/>
            <person name="Lux T."/>
            <person name="Neumann P."/>
            <person name="Vondrak T."/>
            <person name="Novak P."/>
            <person name="Zhang M."/>
            <person name="Costa L."/>
            <person name="Castellani M."/>
            <person name="Scott A."/>
            <person name="Toegelov H."/>
            <person name="Fuchs J."/>
            <person name="Mata-Sucre Y."/>
            <person name="Dias Y."/>
            <person name="Vanzela A.L.L."/>
            <person name="Huettel B."/>
            <person name="Almeida C.C.S."/>
            <person name="Simkova H."/>
            <person name="Souza G."/>
            <person name="Pedrosa-Harand A."/>
            <person name="Macas J."/>
            <person name="Mayer K.F.X."/>
            <person name="Houben A."/>
            <person name="Marques A."/>
        </authorList>
    </citation>
    <scope>NUCLEOTIDE SEQUENCE [LARGE SCALE GENOMIC DNA]</scope>
    <source>
        <strain evidence="1">RhyTen1mFocal</strain>
    </source>
</reference>
<gene>
    <name evidence="1" type="ORF">LUZ61_012629</name>
</gene>
<evidence type="ECO:0000313" key="1">
    <source>
        <dbReference type="EMBL" id="KAJ3708924.1"/>
    </source>
</evidence>
<evidence type="ECO:0000313" key="2">
    <source>
        <dbReference type="Proteomes" id="UP001210211"/>
    </source>
</evidence>
<dbReference type="Proteomes" id="UP001210211">
    <property type="component" value="Unassembled WGS sequence"/>
</dbReference>
<keyword evidence="2" id="KW-1185">Reference proteome</keyword>
<organism evidence="1 2">
    <name type="scientific">Rhynchospora tenuis</name>
    <dbReference type="NCBI Taxonomy" id="198213"/>
    <lineage>
        <taxon>Eukaryota</taxon>
        <taxon>Viridiplantae</taxon>
        <taxon>Streptophyta</taxon>
        <taxon>Embryophyta</taxon>
        <taxon>Tracheophyta</taxon>
        <taxon>Spermatophyta</taxon>
        <taxon>Magnoliopsida</taxon>
        <taxon>Liliopsida</taxon>
        <taxon>Poales</taxon>
        <taxon>Cyperaceae</taxon>
        <taxon>Cyperoideae</taxon>
        <taxon>Rhynchosporeae</taxon>
        <taxon>Rhynchospora</taxon>
    </lineage>
</organism>
<name>A0AAD6F1F9_9POAL</name>
<comment type="caution">
    <text evidence="1">The sequence shown here is derived from an EMBL/GenBank/DDBJ whole genome shotgun (WGS) entry which is preliminary data.</text>
</comment>
<accession>A0AAD6F1F9</accession>